<reference evidence="4 5" key="1">
    <citation type="submission" date="2010-12" db="EMBL/GenBank/DDBJ databases">
        <authorList>
            <person name="Muzny D."/>
            <person name="Qin X."/>
            <person name="Deng J."/>
            <person name="Jiang H."/>
            <person name="Liu Y."/>
            <person name="Qu J."/>
            <person name="Song X.-Z."/>
            <person name="Zhang L."/>
            <person name="Thornton R."/>
            <person name="Coyle M."/>
            <person name="Francisco L."/>
            <person name="Jackson L."/>
            <person name="Javaid M."/>
            <person name="Korchina V."/>
            <person name="Kovar C."/>
            <person name="Mata R."/>
            <person name="Mathew T."/>
            <person name="Ngo R."/>
            <person name="Nguyen L."/>
            <person name="Nguyen N."/>
            <person name="Okwuonu G."/>
            <person name="Ongeri F."/>
            <person name="Pham C."/>
            <person name="Simmons D."/>
            <person name="Wilczek-Boney K."/>
            <person name="Hale W."/>
            <person name="Jakkamsetti A."/>
            <person name="Pham P."/>
            <person name="Ruth R."/>
            <person name="San Lucas F."/>
            <person name="Warren J."/>
            <person name="Zhang J."/>
            <person name="Zhao Z."/>
            <person name="Zhou C."/>
            <person name="Zhu D."/>
            <person name="Lee S."/>
            <person name="Bess C."/>
            <person name="Blankenburg K."/>
            <person name="Forbes L."/>
            <person name="Fu Q."/>
            <person name="Gubbala S."/>
            <person name="Hirani K."/>
            <person name="Jayaseelan J.C."/>
            <person name="Lara F."/>
            <person name="Munidasa M."/>
            <person name="Palculict T."/>
            <person name="Patil S."/>
            <person name="Pu L.-L."/>
            <person name="Saada N."/>
            <person name="Tang L."/>
            <person name="Weissenberger G."/>
            <person name="Zhu Y."/>
            <person name="Hemphill L."/>
            <person name="Shang Y."/>
            <person name="Youmans B."/>
            <person name="Ayvaz T."/>
            <person name="Ross M."/>
            <person name="Santibanez J."/>
            <person name="Aqrawi P."/>
            <person name="Gross S."/>
            <person name="Joshi V."/>
            <person name="Fowler G."/>
            <person name="Nazareth L."/>
            <person name="Reid J."/>
            <person name="Worley K."/>
            <person name="Petrosino J."/>
            <person name="Highlander S."/>
            <person name="Gibbs R."/>
        </authorList>
    </citation>
    <scope>NUCLEOTIDE SEQUENCE [LARGE SCALE GENOMIC DNA]</scope>
    <source>
        <strain evidence="5">DSM 15952 / CCUG 50447 / LMG 22039 / TP 1.5</strain>
    </source>
</reference>
<accession>E6LEC4</accession>
<name>E6LEC4_ENTI1</name>
<dbReference type="AlphaFoldDB" id="E6LEC4"/>
<evidence type="ECO:0000256" key="1">
    <source>
        <dbReference type="SAM" id="MobiDB-lite"/>
    </source>
</evidence>
<dbReference type="PATRIC" id="fig|888064.11.peg.1235"/>
<evidence type="ECO:0000313" key="5">
    <source>
        <dbReference type="Proteomes" id="UP000010296"/>
    </source>
</evidence>
<feature type="domain" description="FMN-binding" evidence="3">
    <location>
        <begin position="75"/>
        <end position="166"/>
    </location>
</feature>
<dbReference type="GO" id="GO:0010181">
    <property type="term" value="F:FMN binding"/>
    <property type="evidence" value="ECO:0007669"/>
    <property type="project" value="InterPro"/>
</dbReference>
<dbReference type="GO" id="GO:0016020">
    <property type="term" value="C:membrane"/>
    <property type="evidence" value="ECO:0007669"/>
    <property type="project" value="InterPro"/>
</dbReference>
<organism evidence="4 5">
    <name type="scientific">Enterococcus italicus (strain DSM 15952 / CCUG 50447 / LMG 22039 / TP 1.5)</name>
    <dbReference type="NCBI Taxonomy" id="888064"/>
    <lineage>
        <taxon>Bacteria</taxon>
        <taxon>Bacillati</taxon>
        <taxon>Bacillota</taxon>
        <taxon>Bacilli</taxon>
        <taxon>Lactobacillales</taxon>
        <taxon>Enterococcaceae</taxon>
        <taxon>Enterococcus</taxon>
    </lineage>
</organism>
<dbReference type="Proteomes" id="UP000010296">
    <property type="component" value="Unassembled WGS sequence"/>
</dbReference>
<comment type="caution">
    <text evidence="4">The sequence shown here is derived from an EMBL/GenBank/DDBJ whole genome shotgun (WGS) entry which is preliminary data.</text>
</comment>
<evidence type="ECO:0000256" key="2">
    <source>
        <dbReference type="SAM" id="SignalP"/>
    </source>
</evidence>
<sequence length="309" mass="33721">MGEQMKKKKIVTGITMLVLSGLVLAGCSSDNEKSTTSSSSTTTSSTSKTTESSASAGMTLKDGTYKLKELNDNNGYHANFSIVVKDGKISESNFDYLNADGKSKKDDADYNKNMKAKSGISPKEYIEKFNEELVSTQNPSNIEVVTGATHSFHSFQNYAQQLIQAAQSGDTKEIEIDNGATLKDGTYTLKELNDSNGYHAVFSIVVKDGKITESNFDYLNADGKSKKDDADYNKNMKAKSGISPKEYIEKFNEELVSEMAKKDGTPGNIDVVTGATHSFHSFVLYADQLINAAEKGDTKTIEVDNYVEK</sequence>
<dbReference type="SMART" id="SM00900">
    <property type="entry name" value="FMN_bind"/>
    <property type="match status" value="2"/>
</dbReference>
<dbReference type="eggNOG" id="COG4939">
    <property type="taxonomic scope" value="Bacteria"/>
</dbReference>
<evidence type="ECO:0000313" key="4">
    <source>
        <dbReference type="EMBL" id="EFU74413.1"/>
    </source>
</evidence>
<dbReference type="HOGENOM" id="CLU_079866_0_0_9"/>
<keyword evidence="5" id="KW-1185">Reference proteome</keyword>
<dbReference type="PROSITE" id="PS51257">
    <property type="entry name" value="PROKAR_LIPOPROTEIN"/>
    <property type="match status" value="1"/>
</dbReference>
<feature type="compositionally biased region" description="Low complexity" evidence="1">
    <location>
        <begin position="34"/>
        <end position="55"/>
    </location>
</feature>
<dbReference type="STRING" id="888064.HMPREF9088_0714"/>
<protein>
    <submittedName>
        <fullName evidence="4">FMN-binding domain protein</fullName>
    </submittedName>
</protein>
<evidence type="ECO:0000259" key="3">
    <source>
        <dbReference type="SMART" id="SM00900"/>
    </source>
</evidence>
<feature type="domain" description="FMN-binding" evidence="3">
    <location>
        <begin position="197"/>
        <end position="293"/>
    </location>
</feature>
<feature type="region of interest" description="Disordered" evidence="1">
    <location>
        <begin position="28"/>
        <end position="55"/>
    </location>
</feature>
<proteinExistence type="predicted"/>
<dbReference type="NCBIfam" id="NF041941">
    <property type="entry name" value="lipo_FMN_PplA"/>
    <property type="match status" value="1"/>
</dbReference>
<feature type="chain" id="PRO_5039065837" evidence="2">
    <location>
        <begin position="26"/>
        <end position="309"/>
    </location>
</feature>
<gene>
    <name evidence="4" type="ORF">HMPREF9088_0714</name>
</gene>
<dbReference type="EMBL" id="AEPV01000026">
    <property type="protein sequence ID" value="EFU74413.1"/>
    <property type="molecule type" value="Genomic_DNA"/>
</dbReference>
<feature type="signal peptide" evidence="2">
    <location>
        <begin position="1"/>
        <end position="25"/>
    </location>
</feature>
<dbReference type="Gene3D" id="3.90.1010.20">
    <property type="match status" value="2"/>
</dbReference>
<dbReference type="InterPro" id="IPR007329">
    <property type="entry name" value="FMN-bd"/>
</dbReference>
<dbReference type="InterPro" id="IPR049652">
    <property type="entry name" value="PplA-like"/>
</dbReference>
<keyword evidence="2" id="KW-0732">Signal</keyword>